<organism evidence="1 2">
    <name type="scientific">Tetrapyrgos nigripes</name>
    <dbReference type="NCBI Taxonomy" id="182062"/>
    <lineage>
        <taxon>Eukaryota</taxon>
        <taxon>Fungi</taxon>
        <taxon>Dikarya</taxon>
        <taxon>Basidiomycota</taxon>
        <taxon>Agaricomycotina</taxon>
        <taxon>Agaricomycetes</taxon>
        <taxon>Agaricomycetidae</taxon>
        <taxon>Agaricales</taxon>
        <taxon>Marasmiineae</taxon>
        <taxon>Marasmiaceae</taxon>
        <taxon>Tetrapyrgos</taxon>
    </lineage>
</organism>
<reference evidence="1 2" key="1">
    <citation type="journal article" date="2020" name="ISME J.">
        <title>Uncovering the hidden diversity of litter-decomposition mechanisms in mushroom-forming fungi.</title>
        <authorList>
            <person name="Floudas D."/>
            <person name="Bentzer J."/>
            <person name="Ahren D."/>
            <person name="Johansson T."/>
            <person name="Persson P."/>
            <person name="Tunlid A."/>
        </authorList>
    </citation>
    <scope>NUCLEOTIDE SEQUENCE [LARGE SCALE GENOMIC DNA]</scope>
    <source>
        <strain evidence="1 2">CBS 291.85</strain>
    </source>
</reference>
<comment type="caution">
    <text evidence="1">The sequence shown here is derived from an EMBL/GenBank/DDBJ whole genome shotgun (WGS) entry which is preliminary data.</text>
</comment>
<accession>A0A8H5G1S8</accession>
<dbReference type="SUPFAM" id="SSF48452">
    <property type="entry name" value="TPR-like"/>
    <property type="match status" value="1"/>
</dbReference>
<protein>
    <submittedName>
        <fullName evidence="1">Uncharacterized protein</fullName>
    </submittedName>
</protein>
<evidence type="ECO:0000313" key="2">
    <source>
        <dbReference type="Proteomes" id="UP000559256"/>
    </source>
</evidence>
<evidence type="ECO:0000313" key="1">
    <source>
        <dbReference type="EMBL" id="KAF5356716.1"/>
    </source>
</evidence>
<sequence>MQQGLDLTPASHADKAAWLSNLGVALKGRFDCLGELEDIEHAIQVSQQAVDLTPDGHASKALSLTNLGAALLCQFEHLGELGDIENVTSTYQQATENKSSPPSVRYNAASRWATLSSTYQDSSQALDAYKAVLEIIPQLVWLGQTVH</sequence>
<dbReference type="AlphaFoldDB" id="A0A8H5G1S8"/>
<dbReference type="InterPro" id="IPR011990">
    <property type="entry name" value="TPR-like_helical_dom_sf"/>
</dbReference>
<keyword evidence="2" id="KW-1185">Reference proteome</keyword>
<proteinExistence type="predicted"/>
<name>A0A8H5G1S8_9AGAR</name>
<dbReference type="Proteomes" id="UP000559256">
    <property type="component" value="Unassembled WGS sequence"/>
</dbReference>
<dbReference type="EMBL" id="JAACJM010000053">
    <property type="protein sequence ID" value="KAF5356716.1"/>
    <property type="molecule type" value="Genomic_DNA"/>
</dbReference>
<gene>
    <name evidence="1" type="ORF">D9758_013715</name>
</gene>
<dbReference type="Gene3D" id="1.25.40.10">
    <property type="entry name" value="Tetratricopeptide repeat domain"/>
    <property type="match status" value="1"/>
</dbReference>
<dbReference type="OrthoDB" id="3259646at2759"/>